<dbReference type="Pfam" id="PF04342">
    <property type="entry name" value="DMT_6"/>
    <property type="match status" value="1"/>
</dbReference>
<feature type="transmembrane region" description="Helical" evidence="1">
    <location>
        <begin position="6"/>
        <end position="25"/>
    </location>
</feature>
<proteinExistence type="predicted"/>
<dbReference type="Proteomes" id="UP001139701">
    <property type="component" value="Unassembled WGS sequence"/>
</dbReference>
<sequence length="117" mass="13680">MSITAWAFVFLVISNCFMTLAWYGHLKFLHDAPIWQAVLFGWAIALLEYSFMIPATRWLDAQGWSLGQMKISQEVMTLIVFVPFMIYLFKQPFKMDYLWAGLCLLACVYFVFRSQNA</sequence>
<comment type="caution">
    <text evidence="2">The sequence shown here is derived from an EMBL/GenBank/DDBJ whole genome shotgun (WGS) entry which is preliminary data.</text>
</comment>
<keyword evidence="3" id="KW-1185">Reference proteome</keyword>
<accession>A0A9X1WZE9</accession>
<protein>
    <submittedName>
        <fullName evidence="2">DMT family protein</fullName>
    </submittedName>
</protein>
<reference evidence="2" key="1">
    <citation type="submission" date="2022-02" db="EMBL/GenBank/DDBJ databases">
        <title>Acinetobacter A3.8 sp. nov., isolated from Sediment (Zhairuo Island).</title>
        <authorList>
            <person name="Zheng K."/>
        </authorList>
    </citation>
    <scope>NUCLEOTIDE SEQUENCE</scope>
    <source>
        <strain evidence="2">A3.8</strain>
    </source>
</reference>
<feature type="transmembrane region" description="Helical" evidence="1">
    <location>
        <begin position="37"/>
        <end position="59"/>
    </location>
</feature>
<gene>
    <name evidence="2" type="ORF">MKI79_08175</name>
</gene>
<keyword evidence="1" id="KW-1133">Transmembrane helix</keyword>
<dbReference type="PANTHER" id="PTHR38482:SF1">
    <property type="entry name" value="DMT FAMILY PROTEIN"/>
    <property type="match status" value="1"/>
</dbReference>
<keyword evidence="1" id="KW-0472">Membrane</keyword>
<dbReference type="RefSeq" id="WP_241571904.1">
    <property type="nucleotide sequence ID" value="NZ_JAKUML010000011.1"/>
</dbReference>
<feature type="transmembrane region" description="Helical" evidence="1">
    <location>
        <begin position="96"/>
        <end position="112"/>
    </location>
</feature>
<dbReference type="PIRSF" id="PIRSF021239">
    <property type="entry name" value="UCP021239"/>
    <property type="match status" value="1"/>
</dbReference>
<dbReference type="EMBL" id="JAKUML010000011">
    <property type="protein sequence ID" value="MCJ8146877.1"/>
    <property type="molecule type" value="Genomic_DNA"/>
</dbReference>
<evidence type="ECO:0000313" key="3">
    <source>
        <dbReference type="Proteomes" id="UP001139701"/>
    </source>
</evidence>
<keyword evidence="1" id="KW-0812">Transmembrane</keyword>
<name>A0A9X1WZE9_9GAMM</name>
<feature type="transmembrane region" description="Helical" evidence="1">
    <location>
        <begin position="71"/>
        <end position="89"/>
    </location>
</feature>
<dbReference type="PANTHER" id="PTHR38482">
    <property type="entry name" value="DMT FAMILY PROTEIN"/>
    <property type="match status" value="1"/>
</dbReference>
<dbReference type="AlphaFoldDB" id="A0A9X1WZE9"/>
<dbReference type="InterPro" id="IPR007437">
    <property type="entry name" value="DUF486"/>
</dbReference>
<organism evidence="2 3">
    <name type="scientific">Acinetobacter sedimenti</name>
    <dbReference type="NCBI Taxonomy" id="2919922"/>
    <lineage>
        <taxon>Bacteria</taxon>
        <taxon>Pseudomonadati</taxon>
        <taxon>Pseudomonadota</taxon>
        <taxon>Gammaproteobacteria</taxon>
        <taxon>Moraxellales</taxon>
        <taxon>Moraxellaceae</taxon>
        <taxon>Acinetobacter</taxon>
    </lineage>
</organism>
<evidence type="ECO:0000256" key="1">
    <source>
        <dbReference type="SAM" id="Phobius"/>
    </source>
</evidence>
<evidence type="ECO:0000313" key="2">
    <source>
        <dbReference type="EMBL" id="MCJ8146877.1"/>
    </source>
</evidence>